<name>A0A3B1APU8_9ZZZZ</name>
<reference evidence="1" key="1">
    <citation type="submission" date="2018-06" db="EMBL/GenBank/DDBJ databases">
        <authorList>
            <person name="Zhirakovskaya E."/>
        </authorList>
    </citation>
    <scope>NUCLEOTIDE SEQUENCE</scope>
</reference>
<dbReference type="EMBL" id="UOFS01000050">
    <property type="protein sequence ID" value="VAX01894.1"/>
    <property type="molecule type" value="Genomic_DNA"/>
</dbReference>
<accession>A0A3B1APU8</accession>
<evidence type="ECO:0008006" key="2">
    <source>
        <dbReference type="Google" id="ProtNLM"/>
    </source>
</evidence>
<protein>
    <recommendedName>
        <fullName evidence="2">ABC-type transport auxiliary lipoprotein component domain-containing protein</fullName>
    </recommendedName>
</protein>
<proteinExistence type="predicted"/>
<evidence type="ECO:0000313" key="1">
    <source>
        <dbReference type="EMBL" id="VAX01894.1"/>
    </source>
</evidence>
<dbReference type="PROSITE" id="PS51257">
    <property type="entry name" value="PROKAR_LIPOPROTEIN"/>
    <property type="match status" value="1"/>
</dbReference>
<organism evidence="1">
    <name type="scientific">hydrothermal vent metagenome</name>
    <dbReference type="NCBI Taxonomy" id="652676"/>
    <lineage>
        <taxon>unclassified sequences</taxon>
        <taxon>metagenomes</taxon>
        <taxon>ecological metagenomes</taxon>
    </lineage>
</organism>
<gene>
    <name evidence="1" type="ORF">MNBD_GAMMA22-197</name>
</gene>
<sequence length="207" mass="23712">MFIKINYLILCFFIVSCSYAPADNHMEFSRVYDKNYTDNELESDDAVIVATEKNKVSACNVLISKLIDKRHSKKSFGTSHRYEKFASSVPEWVEKSLLSIKPHHIYFNETKNQSVKKLMIDVEILKVYVHHKTTSLNANVVIRVKFLENDKVKSKLYRGMDTSINWASGTSDVEEGMNAAISKVLDEMTVDINKRCKNTNYVVSPSL</sequence>
<dbReference type="AlphaFoldDB" id="A0A3B1APU8"/>